<comment type="caution">
    <text evidence="1">The sequence shown here is derived from an EMBL/GenBank/DDBJ whole genome shotgun (WGS) entry which is preliminary data.</text>
</comment>
<organism evidence="1 2">
    <name type="scientific">Parasedimentitalea huanghaiensis</name>
    <dbReference type="NCBI Taxonomy" id="2682100"/>
    <lineage>
        <taxon>Bacteria</taxon>
        <taxon>Pseudomonadati</taxon>
        <taxon>Pseudomonadota</taxon>
        <taxon>Alphaproteobacteria</taxon>
        <taxon>Rhodobacterales</taxon>
        <taxon>Paracoccaceae</taxon>
        <taxon>Parasedimentitalea</taxon>
    </lineage>
</organism>
<reference evidence="1 2" key="1">
    <citation type="submission" date="2019-12" db="EMBL/GenBank/DDBJ databases">
        <authorList>
            <person name="Zhang Y.-J."/>
        </authorList>
    </citation>
    <scope>NUCLEOTIDE SEQUENCE [LARGE SCALE GENOMIC DNA]</scope>
    <source>
        <strain evidence="1 2">CY05</strain>
    </source>
</reference>
<dbReference type="Gene3D" id="2.30.30.40">
    <property type="entry name" value="SH3 Domains"/>
    <property type="match status" value="1"/>
</dbReference>
<dbReference type="AlphaFoldDB" id="A0A6L6WGW7"/>
<protein>
    <submittedName>
        <fullName evidence="1">SH3 domain-containing protein</fullName>
    </submittedName>
</protein>
<sequence>MKPAISLATIGLLIGAPLWAGTVEVGRDGLCQTRFSGQIIKGDADTLRKVFDENGALEGGIHGQKLCLDSPGGSITEGLHIGQLLYDRGIPTRLEPEAECLSSCAIAFMMGNTYGDHAPGDGHNADRRMHTSSVLGFHRPELVSSVADRNDSALLGEAFDLAIEASLQFIVLANFGSYRETMIPSDLIQSMYAHRGNDFFYIDTIGKAGRWNIGIDGVRWPDAIDKRAAIHACDNLGEWQSRYSEVLMDDLDADRHVDILTRSDNEFVFAVLGNFLTESSGNECLVRVTGEEAPVLEVCGSFPSDERFVGNGDCRSIAAADPNIERWASPLQSIGPRFEMNVIFEPSTPLSSVQVAAREVQRKGRALAKVASSPVESLRRRCSNLGMSARVRGVSSFTNLRSQPGLEATAIGQIELGGIVKPITGQVHLWDTQAGERCETLCEYSAFGLTSLISEQYDLDEISQCYDANRYWYEVETENGQVGFVSGKFLQY</sequence>
<keyword evidence="2" id="KW-1185">Reference proteome</keyword>
<dbReference type="SUPFAM" id="SSF52096">
    <property type="entry name" value="ClpP/crotonase"/>
    <property type="match status" value="1"/>
</dbReference>
<dbReference type="Proteomes" id="UP000478892">
    <property type="component" value="Unassembled WGS sequence"/>
</dbReference>
<accession>A0A6L6WGW7</accession>
<dbReference type="InterPro" id="IPR029045">
    <property type="entry name" value="ClpP/crotonase-like_dom_sf"/>
</dbReference>
<gene>
    <name evidence="1" type="ORF">GO984_14800</name>
</gene>
<evidence type="ECO:0000313" key="2">
    <source>
        <dbReference type="Proteomes" id="UP000478892"/>
    </source>
</evidence>
<dbReference type="RefSeq" id="WP_157023402.1">
    <property type="nucleotide sequence ID" value="NZ_WQLV01000009.1"/>
</dbReference>
<evidence type="ECO:0000313" key="1">
    <source>
        <dbReference type="EMBL" id="MVO17083.1"/>
    </source>
</evidence>
<dbReference type="EMBL" id="WQLV01000009">
    <property type="protein sequence ID" value="MVO17083.1"/>
    <property type="molecule type" value="Genomic_DNA"/>
</dbReference>
<proteinExistence type="predicted"/>
<name>A0A6L6WGW7_9RHOB</name>